<comment type="caution">
    <text evidence="2">The sequence shown here is derived from an EMBL/GenBank/DDBJ whole genome shotgun (WGS) entry which is preliminary data.</text>
</comment>
<evidence type="ECO:0000313" key="2">
    <source>
        <dbReference type="EMBL" id="KAL3529883.1"/>
    </source>
</evidence>
<dbReference type="PANTHER" id="PTHR31973:SF187">
    <property type="entry name" value="MUTATOR TRANSPOSASE MUDRA PROTEIN"/>
    <property type="match status" value="1"/>
</dbReference>
<organism evidence="2 3">
    <name type="scientific">Cinchona calisaya</name>
    <dbReference type="NCBI Taxonomy" id="153742"/>
    <lineage>
        <taxon>Eukaryota</taxon>
        <taxon>Viridiplantae</taxon>
        <taxon>Streptophyta</taxon>
        <taxon>Embryophyta</taxon>
        <taxon>Tracheophyta</taxon>
        <taxon>Spermatophyta</taxon>
        <taxon>Magnoliopsida</taxon>
        <taxon>eudicotyledons</taxon>
        <taxon>Gunneridae</taxon>
        <taxon>Pentapetalae</taxon>
        <taxon>asterids</taxon>
        <taxon>lamiids</taxon>
        <taxon>Gentianales</taxon>
        <taxon>Rubiaceae</taxon>
        <taxon>Cinchonoideae</taxon>
        <taxon>Cinchoneae</taxon>
        <taxon>Cinchona</taxon>
    </lineage>
</organism>
<reference evidence="2 3" key="1">
    <citation type="submission" date="2024-11" db="EMBL/GenBank/DDBJ databases">
        <title>A near-complete genome assembly of Cinchona calisaya.</title>
        <authorList>
            <person name="Lian D.C."/>
            <person name="Zhao X.W."/>
            <person name="Wei L."/>
        </authorList>
    </citation>
    <scope>NUCLEOTIDE SEQUENCE [LARGE SCALE GENOMIC DNA]</scope>
    <source>
        <tissue evidence="2">Nenye</tissue>
    </source>
</reference>
<keyword evidence="3" id="KW-1185">Reference proteome</keyword>
<feature type="compositionally biased region" description="Polar residues" evidence="1">
    <location>
        <begin position="312"/>
        <end position="321"/>
    </location>
</feature>
<evidence type="ECO:0000256" key="1">
    <source>
        <dbReference type="SAM" id="MobiDB-lite"/>
    </source>
</evidence>
<dbReference type="AlphaFoldDB" id="A0ABD3AFH1"/>
<sequence length="403" mass="44219">MGEGENSVEKWRPRIRRHYGDAGVIAINGDEDIELLISSHEGLTYVHIYMGRGDMPINSAELLKDQTVEPVEQTIEEPVEQVQKMRNIFAATDELKQPNPNTEATIAAENRQNQVDQGIATTQSSQKLPNPGTIEAQNRHNQADTSIEIAGNNHNQASAKGKGQAGKNTLLQLNQRIYRNSEEDERGTFERMYWSSVAMTEGFLKGCRPIIGLDGCFLKSPFAGQLLTAMGRDGNDNMFPIVLVVVKAERAMVELERVHQQDATYMKKIRASLWSRSHFGSECKSDIVVNNLNESFNNYCLLARSSVEPPTKDSTQSSQLAGNAEDATATSAAGNARNVGAANVGFARNVEGAATTGVVENAGNMGTATIGVVEVLEEITTMLEMHKIERLCIQIPKKDCLMH</sequence>
<evidence type="ECO:0000313" key="3">
    <source>
        <dbReference type="Proteomes" id="UP001630127"/>
    </source>
</evidence>
<protein>
    <submittedName>
        <fullName evidence="2">Uncharacterized protein</fullName>
    </submittedName>
</protein>
<proteinExistence type="predicted"/>
<dbReference type="EMBL" id="JBJUIK010000004">
    <property type="protein sequence ID" value="KAL3529883.1"/>
    <property type="molecule type" value="Genomic_DNA"/>
</dbReference>
<feature type="region of interest" description="Disordered" evidence="1">
    <location>
        <begin position="308"/>
        <end position="331"/>
    </location>
</feature>
<name>A0ABD3AFH1_9GENT</name>
<gene>
    <name evidence="2" type="ORF">ACH5RR_009205</name>
</gene>
<dbReference type="PANTHER" id="PTHR31973">
    <property type="entry name" value="POLYPROTEIN, PUTATIVE-RELATED"/>
    <property type="match status" value="1"/>
</dbReference>
<dbReference type="Proteomes" id="UP001630127">
    <property type="component" value="Unassembled WGS sequence"/>
</dbReference>
<accession>A0ABD3AFH1</accession>